<reference evidence="3" key="1">
    <citation type="submission" date="2021-02" db="EMBL/GenBank/DDBJ databases">
        <authorList>
            <person name="Dougan E. K."/>
            <person name="Rhodes N."/>
            <person name="Thang M."/>
            <person name="Chan C."/>
        </authorList>
    </citation>
    <scope>NUCLEOTIDE SEQUENCE</scope>
</reference>
<dbReference type="AlphaFoldDB" id="A0A812QI80"/>
<keyword evidence="4" id="KW-1185">Reference proteome</keyword>
<comment type="caution">
    <text evidence="3">The sequence shown here is derived from an EMBL/GenBank/DDBJ whole genome shotgun (WGS) entry which is preliminary data.</text>
</comment>
<feature type="chain" id="PRO_5032644703" evidence="2">
    <location>
        <begin position="18"/>
        <end position="580"/>
    </location>
</feature>
<dbReference type="Proteomes" id="UP000649617">
    <property type="component" value="Unassembled WGS sequence"/>
</dbReference>
<feature type="region of interest" description="Disordered" evidence="1">
    <location>
        <begin position="231"/>
        <end position="261"/>
    </location>
</feature>
<dbReference type="EMBL" id="CAJNIZ010015666">
    <property type="protein sequence ID" value="CAE7376326.1"/>
    <property type="molecule type" value="Genomic_DNA"/>
</dbReference>
<keyword evidence="2" id="KW-0732">Signal</keyword>
<feature type="compositionally biased region" description="Polar residues" evidence="1">
    <location>
        <begin position="52"/>
        <end position="65"/>
    </location>
</feature>
<sequence length="580" mass="65415">MAFPFAALPFLFELVLLRNSFDNMSWPRSWSRNNSWSSSSWQDDSSSTPSWNNWDRQQTSTQPSVPENPVAIPQSFKPDSECYDTNTVSGKKFYRNVQTTPWSSKAGLAGKDVNSIRLVDITRKGLDDYSLRNLSNGEFQGVVFVRSVSEALFTTNLLRLLRQDKVDLDKVAAHLHGAAPPDKHRESSRFMEPLLSELLQTFKKISPPESSPEDNDELVRAKRKLIAAGLELSPPVKRRTSEMSEPSSSARQSEHPLPVEQSPAEIILNKVVERKPASYPSTNTKAAMDAWLKSHQSQFRGQTVQFKKHVAQVTEIISSSGLAKSEIMDSAVRYGLNSKLAAGLSVTNLATFIAACQYEASFNAAKIIRSHKRMTDAEICALIKLPLGVLPLAHSSFNCDWERWLKQEWNDDLVGFFNAVPRRDIVTAVKQLTQVMCIWQYLLRLVQQRHLLPQLQQGPVYILIIGDQSLRQKQVELGRPPSIAGGAREIVLAGQDMADVKPRKFLQLKFALLKFLLQQYLRRLQMLCLHRPLNGMRKPCFNLCCEATETSYPVSCIKPLETMMPPYLAGDFPQQSAEHD</sequence>
<evidence type="ECO:0000256" key="2">
    <source>
        <dbReference type="SAM" id="SignalP"/>
    </source>
</evidence>
<organism evidence="3 4">
    <name type="scientific">Symbiodinium pilosum</name>
    <name type="common">Dinoflagellate</name>
    <dbReference type="NCBI Taxonomy" id="2952"/>
    <lineage>
        <taxon>Eukaryota</taxon>
        <taxon>Sar</taxon>
        <taxon>Alveolata</taxon>
        <taxon>Dinophyceae</taxon>
        <taxon>Suessiales</taxon>
        <taxon>Symbiodiniaceae</taxon>
        <taxon>Symbiodinium</taxon>
    </lineage>
</organism>
<evidence type="ECO:0000313" key="3">
    <source>
        <dbReference type="EMBL" id="CAE7376326.1"/>
    </source>
</evidence>
<feature type="region of interest" description="Disordered" evidence="1">
    <location>
        <begin position="47"/>
        <end position="76"/>
    </location>
</feature>
<proteinExistence type="predicted"/>
<evidence type="ECO:0000313" key="4">
    <source>
        <dbReference type="Proteomes" id="UP000649617"/>
    </source>
</evidence>
<evidence type="ECO:0000256" key="1">
    <source>
        <dbReference type="SAM" id="MobiDB-lite"/>
    </source>
</evidence>
<protein>
    <submittedName>
        <fullName evidence="3">Uncharacterized protein</fullName>
    </submittedName>
</protein>
<accession>A0A812QI80</accession>
<dbReference type="OrthoDB" id="443750at2759"/>
<name>A0A812QI80_SYMPI</name>
<feature type="signal peptide" evidence="2">
    <location>
        <begin position="1"/>
        <end position="17"/>
    </location>
</feature>
<gene>
    <name evidence="3" type="ORF">SPIL2461_LOCUS9146</name>
</gene>